<dbReference type="InterPro" id="IPR038922">
    <property type="entry name" value="HYPK_UBA"/>
</dbReference>
<proteinExistence type="predicted"/>
<dbReference type="PANTHER" id="PTHR31184">
    <property type="entry name" value="HUNTINGTIN-INTERACTING PROTEIN K FAMILY MEMBER"/>
    <property type="match status" value="1"/>
</dbReference>
<dbReference type="GO" id="GO:0050821">
    <property type="term" value="P:protein stabilization"/>
    <property type="evidence" value="ECO:0007669"/>
    <property type="project" value="TreeGrafter"/>
</dbReference>
<feature type="domain" description="Nascent polypeptide-associated complex subunit alpha-like UBA" evidence="2">
    <location>
        <begin position="92"/>
        <end position="132"/>
    </location>
</feature>
<evidence type="ECO:0000256" key="1">
    <source>
        <dbReference type="SAM" id="MobiDB-lite"/>
    </source>
</evidence>
<protein>
    <recommendedName>
        <fullName evidence="2">Nascent polypeptide-associated complex subunit alpha-like UBA domain-containing protein</fullName>
    </recommendedName>
</protein>
<dbReference type="Pfam" id="PF19026">
    <property type="entry name" value="UBA_HYPK"/>
    <property type="match status" value="1"/>
</dbReference>
<sequence>MAEPQPPQIREGADVDDETPAVPASAEDRKAAAALSSLDARGEDDEGTSKKPNLDQEALGKAMSRLELASKGKGSDKGKSKEGDIEKKKPVVKVDQADVALLVEQLELTKPKATELLRAHEGNAIKAMRAFVTASG</sequence>
<name>A0A1W5CSL4_9LECA</name>
<evidence type="ECO:0000313" key="3">
    <source>
        <dbReference type="EMBL" id="SLM33782.1"/>
    </source>
</evidence>
<dbReference type="InterPro" id="IPR052617">
    <property type="entry name" value="Huntingtin-int_K"/>
</dbReference>
<dbReference type="PANTHER" id="PTHR31184:SF2">
    <property type="entry name" value="HUNTINGTIN-INTERACTING PROTEIN K"/>
    <property type="match status" value="1"/>
</dbReference>
<dbReference type="AlphaFoldDB" id="A0A1W5CSL4"/>
<reference evidence="4" key="1">
    <citation type="submission" date="2017-03" db="EMBL/GenBank/DDBJ databases">
        <authorList>
            <person name="Sharma R."/>
            <person name="Thines M."/>
        </authorList>
    </citation>
    <scope>NUCLEOTIDE SEQUENCE [LARGE SCALE GENOMIC DNA]</scope>
</reference>
<evidence type="ECO:0000313" key="4">
    <source>
        <dbReference type="Proteomes" id="UP000192927"/>
    </source>
</evidence>
<keyword evidence="4" id="KW-1185">Reference proteome</keyword>
<dbReference type="CDD" id="cd14361">
    <property type="entry name" value="UBA_HYPK"/>
    <property type="match status" value="1"/>
</dbReference>
<feature type="compositionally biased region" description="Basic and acidic residues" evidence="1">
    <location>
        <begin position="68"/>
        <end position="89"/>
    </location>
</feature>
<dbReference type="GO" id="GO:0043066">
    <property type="term" value="P:negative regulation of apoptotic process"/>
    <property type="evidence" value="ECO:0007669"/>
    <property type="project" value="TreeGrafter"/>
</dbReference>
<feature type="region of interest" description="Disordered" evidence="1">
    <location>
        <begin position="1"/>
        <end position="90"/>
    </location>
</feature>
<dbReference type="EMBL" id="FWEW01000123">
    <property type="protein sequence ID" value="SLM33782.1"/>
    <property type="molecule type" value="Genomic_DNA"/>
</dbReference>
<accession>A0A1W5CSL4</accession>
<dbReference type="Proteomes" id="UP000192927">
    <property type="component" value="Unassembled WGS sequence"/>
</dbReference>
<dbReference type="InterPro" id="IPR044034">
    <property type="entry name" value="NAC-like_UBA"/>
</dbReference>
<evidence type="ECO:0000259" key="2">
    <source>
        <dbReference type="Pfam" id="PF19026"/>
    </source>
</evidence>
<organism evidence="3 4">
    <name type="scientific">Lasallia pustulata</name>
    <dbReference type="NCBI Taxonomy" id="136370"/>
    <lineage>
        <taxon>Eukaryota</taxon>
        <taxon>Fungi</taxon>
        <taxon>Dikarya</taxon>
        <taxon>Ascomycota</taxon>
        <taxon>Pezizomycotina</taxon>
        <taxon>Lecanoromycetes</taxon>
        <taxon>OSLEUM clade</taxon>
        <taxon>Umbilicariomycetidae</taxon>
        <taxon>Umbilicariales</taxon>
        <taxon>Umbilicariaceae</taxon>
        <taxon>Lasallia</taxon>
    </lineage>
</organism>